<evidence type="ECO:0000313" key="2">
    <source>
        <dbReference type="EMBL" id="OAA58953.1"/>
    </source>
</evidence>
<feature type="compositionally biased region" description="Low complexity" evidence="1">
    <location>
        <begin position="902"/>
        <end position="915"/>
    </location>
</feature>
<evidence type="ECO:0000313" key="3">
    <source>
        <dbReference type="Proteomes" id="UP000076874"/>
    </source>
</evidence>
<accession>A0A167RUK3</accession>
<feature type="compositionally biased region" description="Basic and acidic residues" evidence="1">
    <location>
        <begin position="1105"/>
        <end position="1116"/>
    </location>
</feature>
<evidence type="ECO:0008006" key="4">
    <source>
        <dbReference type="Google" id="ProtNLM"/>
    </source>
</evidence>
<dbReference type="EMBL" id="AZHD01000011">
    <property type="protein sequence ID" value="OAA58953.1"/>
    <property type="molecule type" value="Genomic_DNA"/>
</dbReference>
<evidence type="ECO:0000256" key="1">
    <source>
        <dbReference type="SAM" id="MobiDB-lite"/>
    </source>
</evidence>
<feature type="region of interest" description="Disordered" evidence="1">
    <location>
        <begin position="794"/>
        <end position="915"/>
    </location>
</feature>
<feature type="compositionally biased region" description="Low complexity" evidence="1">
    <location>
        <begin position="291"/>
        <end position="313"/>
    </location>
</feature>
<dbReference type="PANTHER" id="PTHR38700">
    <property type="entry name" value="YALI0E22418P"/>
    <property type="match status" value="1"/>
</dbReference>
<feature type="region of interest" description="Disordered" evidence="1">
    <location>
        <begin position="472"/>
        <end position="531"/>
    </location>
</feature>
<comment type="caution">
    <text evidence="2">The sequence shown here is derived from an EMBL/GenBank/DDBJ whole genome shotgun (WGS) entry which is preliminary data.</text>
</comment>
<proteinExistence type="predicted"/>
<feature type="compositionally biased region" description="Polar residues" evidence="1">
    <location>
        <begin position="165"/>
        <end position="174"/>
    </location>
</feature>
<feature type="region of interest" description="Disordered" evidence="1">
    <location>
        <begin position="291"/>
        <end position="385"/>
    </location>
</feature>
<dbReference type="AlphaFoldDB" id="A0A167RUK3"/>
<protein>
    <recommendedName>
        <fullName evidence="4">PH domain-containing protein</fullName>
    </recommendedName>
</protein>
<feature type="region of interest" description="Disordered" evidence="1">
    <location>
        <begin position="579"/>
        <end position="598"/>
    </location>
</feature>
<organism evidence="2 3">
    <name type="scientific">Niveomyces insectorum RCEF 264</name>
    <dbReference type="NCBI Taxonomy" id="1081102"/>
    <lineage>
        <taxon>Eukaryota</taxon>
        <taxon>Fungi</taxon>
        <taxon>Dikarya</taxon>
        <taxon>Ascomycota</taxon>
        <taxon>Pezizomycotina</taxon>
        <taxon>Sordariomycetes</taxon>
        <taxon>Hypocreomycetidae</taxon>
        <taxon>Hypocreales</taxon>
        <taxon>Cordycipitaceae</taxon>
        <taxon>Niveomyces</taxon>
    </lineage>
</organism>
<sequence>MAEATDTTPPPPKLSRYRTLRGKNVPESRRYVAPPPPPPSDQEAAANHGHSHGSNALPPQRTTTVLPHASSEAPASSLTAPPQPPPSALPSGGKTGVTSPFRETHSGAVRPPVRGSPAHPPVSSLRSLESAASSADADGAAAFLAAPVDRRRQQRPPPLRPTLPDHSQQQSPLQETRREPDAAGPLLPTQILVPLPSARHGGQAIGGGVVASAETGLRSYAGGAGVLRHGASDEDVAQMDVDVERILAEQKRKDLERLQAQLANHQPAVSSPKSPAREKFAFLTRRRGLSSAVSSSSSSSPLTSPNLATTSPTEPLASKFASPANPVSLASKSSSAAPRPATGYANGAPNRTPSASDPPLPVAAPFEPKPAPFMDAPSSAPGGGASRQVSVRCRQFSAKITVFVDTTVADLLQSCADAFPCPIDAGTSALLESYTRLGLERRLRRYERVRDIMDSWDNEADNALVVLPAPDADSAGSSAVAEPVTRSKKGSKDAPNGTGSGIGIGRNGDANDLHVSSVSRSRSSPPSGFKFLQMYHSQKPGRWNKRFVTLVEGTGQVVATKKADESRLAFLFNSDGGGSGGGGGGGGSGGGGSSGVSSNANSDVQNLCHLSDYDIYTPTEAHMRKHLKPPKMFCFAIKSQQRTTVFVNTDNYVHFFSIEDPVQARMFYDRVFAWRSWYLFNQKLSVPLRGVAPAAAKKKQHQQHQHQQLVQAPQSQKATTMPPSSSSSVKQHALQRSYSRKSTTSGNAPVSRSANNPPNRISVAESLFGNVGNFDPTLSLGLYAKLEADRSQSAMKAGAPHTTNEKDGDTFASNGLLGSKYDERKKVEAEKQRETSQQVSATAVDSREAPFTSGSSLLSRNVAPSTATAAPAVPSGRQEPTTPWFPSASEHTARQRSRSVRETTSSSRPTSSSDIPLALQFPQLLQQQLLLQKQQQLQQQQLQQSGRHSNHPVRRANTHTSSSSSSQPPHPNMPTPLIDLTPKFQEAPQWSKEGRGHGVRPPPGAAHLVDLATSRSGPGGGGSSGGGASGRNSLVDEQPPSRAMLMRRDELPPHSAASHSSVRRTQTMTSASAAAAVGVSRSHRTVHHTPPVPLLARTTPGSATSRDDVVSSRERSGTLTRK</sequence>
<feature type="compositionally biased region" description="Pro residues" evidence="1">
    <location>
        <begin position="356"/>
        <end position="371"/>
    </location>
</feature>
<name>A0A167RUK3_9HYPO</name>
<feature type="compositionally biased region" description="Polar residues" evidence="1">
    <location>
        <begin position="709"/>
        <end position="758"/>
    </location>
</feature>
<feature type="compositionally biased region" description="Low complexity" evidence="1">
    <location>
        <begin position="123"/>
        <end position="146"/>
    </location>
</feature>
<feature type="compositionally biased region" description="Low complexity" evidence="1">
    <location>
        <begin position="324"/>
        <end position="341"/>
    </location>
</feature>
<gene>
    <name evidence="2" type="ORF">SPI_06155</name>
</gene>
<feature type="compositionally biased region" description="Basic residues" evidence="1">
    <location>
        <begin position="948"/>
        <end position="957"/>
    </location>
</feature>
<feature type="compositionally biased region" description="Gly residues" evidence="1">
    <location>
        <begin position="579"/>
        <end position="594"/>
    </location>
</feature>
<feature type="compositionally biased region" description="Low complexity" evidence="1">
    <location>
        <begin position="862"/>
        <end position="875"/>
    </location>
</feature>
<dbReference type="SUPFAM" id="SSF54236">
    <property type="entry name" value="Ubiquitin-like"/>
    <property type="match status" value="1"/>
</dbReference>
<feature type="compositionally biased region" description="Polar residues" evidence="1">
    <location>
        <begin position="1057"/>
        <end position="1069"/>
    </location>
</feature>
<feature type="compositionally biased region" description="Low complexity" evidence="1">
    <location>
        <begin position="472"/>
        <end position="481"/>
    </location>
</feature>
<dbReference type="Gene3D" id="3.10.20.90">
    <property type="entry name" value="Phosphatidylinositol 3-kinase Catalytic Subunit, Chain A, domain 1"/>
    <property type="match status" value="1"/>
</dbReference>
<dbReference type="Gene3D" id="2.30.29.30">
    <property type="entry name" value="Pleckstrin-homology domain (PH domain)/Phosphotyrosine-binding domain (PTB)"/>
    <property type="match status" value="1"/>
</dbReference>
<keyword evidence="3" id="KW-1185">Reference proteome</keyword>
<dbReference type="InterPro" id="IPR011993">
    <property type="entry name" value="PH-like_dom_sf"/>
</dbReference>
<dbReference type="OrthoDB" id="43122at2759"/>
<dbReference type="InterPro" id="IPR029071">
    <property type="entry name" value="Ubiquitin-like_domsf"/>
</dbReference>
<dbReference type="Proteomes" id="UP000076874">
    <property type="component" value="Unassembled WGS sequence"/>
</dbReference>
<dbReference type="STRING" id="1081102.A0A167RUK3"/>
<feature type="region of interest" description="Disordered" evidence="1">
    <location>
        <begin position="1"/>
        <end position="187"/>
    </location>
</feature>
<feature type="compositionally biased region" description="Low complexity" evidence="1">
    <location>
        <begin position="515"/>
        <end position="527"/>
    </location>
</feature>
<reference evidence="2 3" key="1">
    <citation type="journal article" date="2016" name="Genome Biol. Evol.">
        <title>Divergent and convergent evolution of fungal pathogenicity.</title>
        <authorList>
            <person name="Shang Y."/>
            <person name="Xiao G."/>
            <person name="Zheng P."/>
            <person name="Cen K."/>
            <person name="Zhan S."/>
            <person name="Wang C."/>
        </authorList>
    </citation>
    <scope>NUCLEOTIDE SEQUENCE [LARGE SCALE GENOMIC DNA]</scope>
    <source>
        <strain evidence="2 3">RCEF 264</strain>
    </source>
</reference>
<feature type="region of interest" description="Disordered" evidence="1">
    <location>
        <begin position="939"/>
        <end position="1122"/>
    </location>
</feature>
<feature type="compositionally biased region" description="Gly residues" evidence="1">
    <location>
        <begin position="1017"/>
        <end position="1029"/>
    </location>
</feature>
<dbReference type="PANTHER" id="PTHR38700:SF1">
    <property type="entry name" value="PH DOMAIN-CONTAINING PROTEIN"/>
    <property type="match status" value="1"/>
</dbReference>
<feature type="region of interest" description="Disordered" evidence="1">
    <location>
        <begin position="695"/>
        <end position="758"/>
    </location>
</feature>
<feature type="compositionally biased region" description="Basic and acidic residues" evidence="1">
    <location>
        <begin position="820"/>
        <end position="834"/>
    </location>
</feature>